<comment type="caution">
    <text evidence="2">The sequence shown here is derived from an EMBL/GenBank/DDBJ whole genome shotgun (WGS) entry which is preliminary data.</text>
</comment>
<evidence type="ECO:0000313" key="2">
    <source>
        <dbReference type="EMBL" id="KAJ8797460.1"/>
    </source>
</evidence>
<dbReference type="EMBL" id="JAIQCJ010000250">
    <property type="protein sequence ID" value="KAJ8797460.1"/>
    <property type="molecule type" value="Genomic_DNA"/>
</dbReference>
<gene>
    <name evidence="2" type="ORF">J1605_001767</name>
</gene>
<evidence type="ECO:0000313" key="3">
    <source>
        <dbReference type="Proteomes" id="UP001159641"/>
    </source>
</evidence>
<proteinExistence type="predicted"/>
<keyword evidence="3" id="KW-1185">Reference proteome</keyword>
<evidence type="ECO:0000256" key="1">
    <source>
        <dbReference type="SAM" id="MobiDB-lite"/>
    </source>
</evidence>
<reference evidence="2 3" key="1">
    <citation type="submission" date="2022-11" db="EMBL/GenBank/DDBJ databases">
        <title>Whole genome sequence of Eschrichtius robustus ER-17-0199.</title>
        <authorList>
            <person name="Bruniche-Olsen A."/>
            <person name="Black A.N."/>
            <person name="Fields C.J."/>
            <person name="Walden K."/>
            <person name="Dewoody J.A."/>
        </authorList>
    </citation>
    <scope>NUCLEOTIDE SEQUENCE [LARGE SCALE GENOMIC DNA]</scope>
    <source>
        <strain evidence="2">ER-17-0199</strain>
        <tissue evidence="2">Blubber</tissue>
    </source>
</reference>
<dbReference type="Proteomes" id="UP001159641">
    <property type="component" value="Unassembled WGS sequence"/>
</dbReference>
<name>A0AB34I2B3_ESCRO</name>
<protein>
    <submittedName>
        <fullName evidence="2">Uncharacterized protein</fullName>
    </submittedName>
</protein>
<organism evidence="2 3">
    <name type="scientific">Eschrichtius robustus</name>
    <name type="common">California gray whale</name>
    <name type="synonym">Eschrichtius gibbosus</name>
    <dbReference type="NCBI Taxonomy" id="9764"/>
    <lineage>
        <taxon>Eukaryota</taxon>
        <taxon>Metazoa</taxon>
        <taxon>Chordata</taxon>
        <taxon>Craniata</taxon>
        <taxon>Vertebrata</taxon>
        <taxon>Euteleostomi</taxon>
        <taxon>Mammalia</taxon>
        <taxon>Eutheria</taxon>
        <taxon>Laurasiatheria</taxon>
        <taxon>Artiodactyla</taxon>
        <taxon>Whippomorpha</taxon>
        <taxon>Cetacea</taxon>
        <taxon>Mysticeti</taxon>
        <taxon>Eschrichtiidae</taxon>
        <taxon>Eschrichtius</taxon>
    </lineage>
</organism>
<sequence>MAWQGPLSGGGSLRAGEKPLPPRAADAVPWDSALPGLGSRPSSVSGVQATAEPLAGGDYTWRGVCECVRACGGGARPNLPGAVVGGVAEAGRASRGRARRPPGTPASGPVPLGPVAGS</sequence>
<feature type="region of interest" description="Disordered" evidence="1">
    <location>
        <begin position="1"/>
        <end position="48"/>
    </location>
</feature>
<feature type="region of interest" description="Disordered" evidence="1">
    <location>
        <begin position="89"/>
        <end position="118"/>
    </location>
</feature>
<accession>A0AB34I2B3</accession>
<dbReference type="AlphaFoldDB" id="A0AB34I2B3"/>